<gene>
    <name evidence="3" type="ORF">B0I31_112121</name>
</gene>
<dbReference type="RefSeq" id="WP_106618823.1">
    <property type="nucleotide sequence ID" value="NZ_PYAX01000012.1"/>
</dbReference>
<protein>
    <submittedName>
        <fullName evidence="3">DUF218 domain-containing protein</fullName>
    </submittedName>
</protein>
<dbReference type="EMBL" id="PYAX01000012">
    <property type="protein sequence ID" value="PSL52652.1"/>
    <property type="molecule type" value="Genomic_DNA"/>
</dbReference>
<feature type="transmembrane region" description="Helical" evidence="1">
    <location>
        <begin position="125"/>
        <end position="148"/>
    </location>
</feature>
<reference evidence="3 4" key="1">
    <citation type="submission" date="2018-03" db="EMBL/GenBank/DDBJ databases">
        <title>Genomic Encyclopedia of Type Strains, Phase III (KMG-III): the genomes of soil and plant-associated and newly described type strains.</title>
        <authorList>
            <person name="Whitman W."/>
        </authorList>
    </citation>
    <scope>NUCLEOTIDE SEQUENCE [LARGE SCALE GENOMIC DNA]</scope>
    <source>
        <strain evidence="3 4">CGMCC 4.7097</strain>
    </source>
</reference>
<dbReference type="GO" id="GO:0005886">
    <property type="term" value="C:plasma membrane"/>
    <property type="evidence" value="ECO:0007669"/>
    <property type="project" value="TreeGrafter"/>
</dbReference>
<feature type="transmembrane region" description="Helical" evidence="1">
    <location>
        <begin position="25"/>
        <end position="44"/>
    </location>
</feature>
<proteinExistence type="predicted"/>
<keyword evidence="1" id="KW-0812">Transmembrane</keyword>
<comment type="caution">
    <text evidence="3">The sequence shown here is derived from an EMBL/GenBank/DDBJ whole genome shotgun (WGS) entry which is preliminary data.</text>
</comment>
<dbReference type="GO" id="GO:0043164">
    <property type="term" value="P:Gram-negative-bacterium-type cell wall biogenesis"/>
    <property type="evidence" value="ECO:0007669"/>
    <property type="project" value="TreeGrafter"/>
</dbReference>
<dbReference type="Proteomes" id="UP000241118">
    <property type="component" value="Unassembled WGS sequence"/>
</dbReference>
<dbReference type="AlphaFoldDB" id="A0A2P8I2G5"/>
<organism evidence="3 4">
    <name type="scientific">Saccharothrix carnea</name>
    <dbReference type="NCBI Taxonomy" id="1280637"/>
    <lineage>
        <taxon>Bacteria</taxon>
        <taxon>Bacillati</taxon>
        <taxon>Actinomycetota</taxon>
        <taxon>Actinomycetes</taxon>
        <taxon>Pseudonocardiales</taxon>
        <taxon>Pseudonocardiaceae</taxon>
        <taxon>Saccharothrix</taxon>
    </lineage>
</organism>
<dbReference type="InterPro" id="IPR003848">
    <property type="entry name" value="DUF218"/>
</dbReference>
<feature type="domain" description="DUF218" evidence="2">
    <location>
        <begin position="159"/>
        <end position="299"/>
    </location>
</feature>
<dbReference type="PANTHER" id="PTHR30336:SF4">
    <property type="entry name" value="ENVELOPE BIOGENESIS FACTOR ELYC"/>
    <property type="match status" value="1"/>
</dbReference>
<keyword evidence="1" id="KW-1133">Transmembrane helix</keyword>
<evidence type="ECO:0000256" key="1">
    <source>
        <dbReference type="SAM" id="Phobius"/>
    </source>
</evidence>
<name>A0A2P8I2G5_SACCR</name>
<keyword evidence="1" id="KW-0472">Membrane</keyword>
<dbReference type="InterPro" id="IPR014729">
    <property type="entry name" value="Rossmann-like_a/b/a_fold"/>
</dbReference>
<accession>A0A2P8I2G5</accession>
<sequence>MIFGIAALVPALFFVVGVIRDRRRLGNAVWLGVTLVFLVLWLVFRASVNGGWSAVIVGYALAAVLLCLGFVLPAALVANGVLMLRREGFGLANLLSLLAGLAIFGVVAAFGFATAHTGPVVDAVIGSLLIVAAYVAFLFVSLLLYSIVYGSIGRRTGFDAIVVLGAGLIGDRVPPLLAARLDRALHLYHREVAAGRTPLLVVSGGQGPDEEVSEAAAMRDYLRRRDVPDELIVLEDRATTTEQNLAYSAELLADRGWTGRAVAVTNNFHVFRAAVLARRLRLRMQIIGAPTAWYFLPSAFLREFAALLTHNPIVHTVTCGLLVGLHLLLTLTP</sequence>
<dbReference type="InterPro" id="IPR051599">
    <property type="entry name" value="Cell_Envelope_Assoc"/>
</dbReference>
<dbReference type="Pfam" id="PF02698">
    <property type="entry name" value="DUF218"/>
    <property type="match status" value="1"/>
</dbReference>
<dbReference type="Gene3D" id="3.40.50.620">
    <property type="entry name" value="HUPs"/>
    <property type="match status" value="1"/>
</dbReference>
<dbReference type="CDD" id="cd06259">
    <property type="entry name" value="YdcF-like"/>
    <property type="match status" value="1"/>
</dbReference>
<evidence type="ECO:0000259" key="2">
    <source>
        <dbReference type="Pfam" id="PF02698"/>
    </source>
</evidence>
<dbReference type="OrthoDB" id="9782395at2"/>
<feature type="transmembrane region" description="Helical" evidence="1">
    <location>
        <begin position="94"/>
        <end position="113"/>
    </location>
</feature>
<evidence type="ECO:0000313" key="4">
    <source>
        <dbReference type="Proteomes" id="UP000241118"/>
    </source>
</evidence>
<keyword evidence="4" id="KW-1185">Reference proteome</keyword>
<dbReference type="GO" id="GO:0000270">
    <property type="term" value="P:peptidoglycan metabolic process"/>
    <property type="evidence" value="ECO:0007669"/>
    <property type="project" value="TreeGrafter"/>
</dbReference>
<dbReference type="PANTHER" id="PTHR30336">
    <property type="entry name" value="INNER MEMBRANE PROTEIN, PROBABLE PERMEASE"/>
    <property type="match status" value="1"/>
</dbReference>
<feature type="transmembrane region" description="Helical" evidence="1">
    <location>
        <begin position="56"/>
        <end position="82"/>
    </location>
</feature>
<evidence type="ECO:0000313" key="3">
    <source>
        <dbReference type="EMBL" id="PSL52652.1"/>
    </source>
</evidence>